<evidence type="ECO:0000313" key="9">
    <source>
        <dbReference type="Proteomes" id="UP000306628"/>
    </source>
</evidence>
<keyword evidence="3" id="KW-0378">Hydrolase</keyword>
<dbReference type="SMART" id="SM00060">
    <property type="entry name" value="FN3"/>
    <property type="match status" value="2"/>
</dbReference>
<dbReference type="SUPFAM" id="SSF49265">
    <property type="entry name" value="Fibronectin type III"/>
    <property type="match status" value="1"/>
</dbReference>
<sequence>MNARRLAPGLSPRTRRRSALIAALALPLSLMSAPAIAQGPTPPPAAASKTTAGTTEPTLKAAWDQAAKTGKPVEVPTHSTETMKVWANPDGKNMRAELHTRPVQLKNAASGAWEPIDTRIVARDGKLQATRVKTPLTFGGRGAKQLVSAPGKHGEIGLGVTRALPEPKVSGNAITYPDAVAPGADLVVLAQADGFISQVVFRQRPTAPVTVRLPLTLPEGTTFGKTPQGLPQLKDTKGKAKAAPIVLTATDAKVEAAPDQGRTHPVKAQVETTGKTSELVFTPDEKFLADPAVTYPVTVAASSTWFGGGAPDDAWISKNDPYNNNSAAGYLRAGTTSTSADIARVYLKFNTSDPVLQGATVNDADLRIWNYKSGGPNGQLCGEIMGTGIRAARVTGEWTLDGTIDSLDWYNQPSSTAPETVNQAGYNYDADPATWCAKDEELFYEVTAMTRAWIDQTEPNHGIVLKAASETAAINWRQYYSSQFGGGSPYPGYRHPPALIIDYTPAQEEIVAIWGMSPDSPTADVLEAATSAVPVQAPPAVPREQMDAAALTGDGYTETNPEDMVLPEGLTPEQIEEFLNGPRPTEPPAPPSVVSTSPADSQTNVAINKPIKVTFSEPVVGGDIAVTSSQGASVAGNAALEPGDQTLTFTPDQSLATDTTYTATVSGARNYENVTVPQYTWSFTTGVSSTDAPIVTGTEPSRDATNVSVGTPVKVIFDKTVSEVQLTIKDQSDAIVQGTLTGSNGNAEWTFTPASRLAAQKTYRVDVSGAKDSSGNVMAPYTWSFTTAADTSQPIPGLVAAYGMNEGTGTSVADSSGRNNAGAAAATSWQNGKYGKALSFNGSSSMVTVAHAASLRLTTGMTLSAWVNPTTVTGTAWRSVVTKELSASGASYAVYAANGGTVPSGWVQTDPESSATADGLSPLPVNSWSHLALTYDGAALRLFVNGQQIDQTSLSGSLYDDGSPLRIGGNVVWSEYFSGLIDEVRIYNRAQTAAEIQTDMTTPIGGAAPPDTQAPTAPGSLAATGGSGSAQLTWTASTDNVGVTGYRIHRSTTPGFTPSAANQVGSVTATTFTDGGLTAGTYYYRVLATDAAGNLSPSSNEVSTAVTAAPATPGLVAAYGMNEGSGTTVGDSSGQHNTGAATDTTWANGKHGKALSFNGTSSWVTVPHAQSLRLANTLTLSAWVRPATVDAWHTVLMKENASGPAYGMYASYGGVPLGWLSNATTFKSVVGDDPLPIDEWSHLAVTYNGTIVTLYLNGTQIDQTPMTGNLADDGGVLRLGGNNIWLDEFYSGLIDEVRIYNRVQTAAEIQADMNAPIGAAATSTATQQQRLNAATDPVPAIDRLTVDGGSTADGVTLASTLTPRLTTWLSAGREGEAKVEVEIAGKPTKSAKAGKVRTDRRLIWSGEATAKPGETRVSLQVPEGKLRDGEKARWRARATVDGVNGPWTGWQPVNVRASKGESQPTTQSSATSPNRASTYSASNFKYDRIKDNDDCKSNARSAYGYPSGSNVLQNPKGYARNRFSWCATYMSGLVRVKRNRFGDVVKDAQGRPATTDEVWFPQILIGRTYQGSRTIEFDLWVDEAIHNPFKGDYFKGKTFSIGMMGTGYPNGNACLSVTRDGLKTSYIGNEDYWDDRTVHFKFESYVDAGSAGSNNRELIGTCTTRTTLHLIGLNDYQEGMAPPKQSIRCDSAHYVGYAEGCIFDHETPSIALKESIYPNAYSHISLAYSNPNATHPKPTDHANAWPTNVPEIRKDTPKVIPGFTKDKFIHRLYQYEDERVRDGNRNARNRGRSQSACRWSYFPTWSGAGQAPWVTAGNECDEFPFASTYEGSWVWWQENLPNDAGNYRPRGVNYSVKPIPAAENGAWGDNRQGGILYYYAYDRMLDGDAFFLRLYNRAGTRINP</sequence>
<dbReference type="InterPro" id="IPR014755">
    <property type="entry name" value="Cu-Rt/internalin_Ig-like"/>
</dbReference>
<protein>
    <submittedName>
        <fullName evidence="8">DNRLRE domain-containing protein</fullName>
    </submittedName>
</protein>
<dbReference type="NCBIfam" id="NF033679">
    <property type="entry name" value="DNRLRE_dom"/>
    <property type="match status" value="1"/>
</dbReference>
<keyword evidence="2" id="KW-1015">Disulfide bond</keyword>
<dbReference type="Pfam" id="PF13205">
    <property type="entry name" value="Big_5"/>
    <property type="match status" value="2"/>
</dbReference>
<dbReference type="Pfam" id="PF13385">
    <property type="entry name" value="Laminin_G_3"/>
    <property type="match status" value="2"/>
</dbReference>
<dbReference type="InterPro" id="IPR013783">
    <property type="entry name" value="Ig-like_fold"/>
</dbReference>
<feature type="domain" description="Fibronectin type-III" evidence="7">
    <location>
        <begin position="1014"/>
        <end position="1110"/>
    </location>
</feature>
<dbReference type="InterPro" id="IPR032812">
    <property type="entry name" value="SbsA_Ig"/>
</dbReference>
<dbReference type="OrthoDB" id="3543639at2"/>
<feature type="region of interest" description="Disordered" evidence="5">
    <location>
        <begin position="35"/>
        <end position="55"/>
    </location>
</feature>
<keyword evidence="9" id="KW-1185">Reference proteome</keyword>
<dbReference type="InterPro" id="IPR006558">
    <property type="entry name" value="LamG-like"/>
</dbReference>
<feature type="compositionally biased region" description="Low complexity" evidence="5">
    <location>
        <begin position="46"/>
        <end position="55"/>
    </location>
</feature>
<feature type="chain" id="PRO_5024286899" evidence="6">
    <location>
        <begin position="38"/>
        <end position="1904"/>
    </location>
</feature>
<evidence type="ECO:0000256" key="3">
    <source>
        <dbReference type="ARBA" id="ARBA00023295"/>
    </source>
</evidence>
<dbReference type="InterPro" id="IPR003961">
    <property type="entry name" value="FN3_dom"/>
</dbReference>
<feature type="region of interest" description="Disordered" evidence="5">
    <location>
        <begin position="1126"/>
        <end position="1145"/>
    </location>
</feature>
<evidence type="ECO:0000256" key="2">
    <source>
        <dbReference type="ARBA" id="ARBA00023157"/>
    </source>
</evidence>
<dbReference type="Gene3D" id="2.60.40.1220">
    <property type="match status" value="1"/>
</dbReference>
<dbReference type="SMART" id="SM00560">
    <property type="entry name" value="LamGL"/>
    <property type="match status" value="2"/>
</dbReference>
<evidence type="ECO:0000256" key="5">
    <source>
        <dbReference type="SAM" id="MobiDB-lite"/>
    </source>
</evidence>
<organism evidence="8 9">
    <name type="scientific">Nonomuraea zeae</name>
    <dbReference type="NCBI Taxonomy" id="1642303"/>
    <lineage>
        <taxon>Bacteria</taxon>
        <taxon>Bacillati</taxon>
        <taxon>Actinomycetota</taxon>
        <taxon>Actinomycetes</taxon>
        <taxon>Streptosporangiales</taxon>
        <taxon>Streptosporangiaceae</taxon>
        <taxon>Nonomuraea</taxon>
    </lineage>
</organism>
<feature type="compositionally biased region" description="Polar residues" evidence="5">
    <location>
        <begin position="1474"/>
        <end position="1483"/>
    </location>
</feature>
<dbReference type="InterPro" id="IPR036116">
    <property type="entry name" value="FN3_sf"/>
</dbReference>
<evidence type="ECO:0000313" key="8">
    <source>
        <dbReference type="EMBL" id="TMR35579.1"/>
    </source>
</evidence>
<dbReference type="CDD" id="cd00063">
    <property type="entry name" value="FN3"/>
    <property type="match status" value="1"/>
</dbReference>
<dbReference type="InterPro" id="IPR029476">
    <property type="entry name" value="DNase_NucA_NucB"/>
</dbReference>
<dbReference type="Gene3D" id="2.60.40.3710">
    <property type="match status" value="1"/>
</dbReference>
<dbReference type="PANTHER" id="PTHR42535:SF2">
    <property type="entry name" value="CHROMOSOME UNDETERMINED SCAFFOLD_146, WHOLE GENOME SHOTGUN SEQUENCE"/>
    <property type="match status" value="1"/>
</dbReference>
<keyword evidence="3" id="KW-0326">Glycosidase</keyword>
<dbReference type="Gene3D" id="2.60.120.200">
    <property type="match status" value="2"/>
</dbReference>
<keyword evidence="4" id="KW-0624">Polysaccharide degradation</keyword>
<dbReference type="RefSeq" id="WP_138689995.1">
    <property type="nucleotide sequence ID" value="NZ_JBHSAZ010000081.1"/>
</dbReference>
<feature type="compositionally biased region" description="Low complexity" evidence="5">
    <location>
        <begin position="1005"/>
        <end position="1029"/>
    </location>
</feature>
<dbReference type="PANTHER" id="PTHR42535">
    <property type="entry name" value="OOKINETE PROTEIN, PUTATIVE-RELATED"/>
    <property type="match status" value="1"/>
</dbReference>
<evidence type="ECO:0000256" key="1">
    <source>
        <dbReference type="ARBA" id="ARBA00022729"/>
    </source>
</evidence>
<dbReference type="EMBL" id="VCKX01000032">
    <property type="protein sequence ID" value="TMR35579.1"/>
    <property type="molecule type" value="Genomic_DNA"/>
</dbReference>
<feature type="region of interest" description="Disordered" evidence="5">
    <location>
        <begin position="1001"/>
        <end position="1029"/>
    </location>
</feature>
<dbReference type="Pfam" id="PF14040">
    <property type="entry name" value="DNase_NucA_NucB"/>
    <property type="match status" value="1"/>
</dbReference>
<comment type="caution">
    <text evidence="8">The sequence shown here is derived from an EMBL/GenBank/DDBJ whole genome shotgun (WGS) entry which is preliminary data.</text>
</comment>
<dbReference type="SUPFAM" id="SSF49899">
    <property type="entry name" value="Concanavalin A-like lectins/glucanases"/>
    <property type="match status" value="2"/>
</dbReference>
<dbReference type="GO" id="GO:0016798">
    <property type="term" value="F:hydrolase activity, acting on glycosyl bonds"/>
    <property type="evidence" value="ECO:0007669"/>
    <property type="project" value="UniProtKB-KW"/>
</dbReference>
<dbReference type="Gene3D" id="2.60.40.10">
    <property type="entry name" value="Immunoglobulins"/>
    <property type="match status" value="1"/>
</dbReference>
<dbReference type="InterPro" id="IPR013320">
    <property type="entry name" value="ConA-like_dom_sf"/>
</dbReference>
<evidence type="ECO:0000259" key="7">
    <source>
        <dbReference type="PROSITE" id="PS50853"/>
    </source>
</evidence>
<feature type="signal peptide" evidence="6">
    <location>
        <begin position="1"/>
        <end position="37"/>
    </location>
</feature>
<name>A0A5S4GRX4_9ACTN</name>
<dbReference type="PROSITE" id="PS50853">
    <property type="entry name" value="FN3"/>
    <property type="match status" value="1"/>
</dbReference>
<feature type="region of interest" description="Disordered" evidence="5">
    <location>
        <begin position="580"/>
        <end position="600"/>
    </location>
</feature>
<keyword evidence="1 6" id="KW-0732">Signal</keyword>
<feature type="compositionally biased region" description="Low complexity" evidence="5">
    <location>
        <begin position="1462"/>
        <end position="1473"/>
    </location>
</feature>
<evidence type="ECO:0000256" key="4">
    <source>
        <dbReference type="ARBA" id="ARBA00023326"/>
    </source>
</evidence>
<dbReference type="GO" id="GO:0000272">
    <property type="term" value="P:polysaccharide catabolic process"/>
    <property type="evidence" value="ECO:0007669"/>
    <property type="project" value="UniProtKB-KW"/>
</dbReference>
<dbReference type="Proteomes" id="UP000306628">
    <property type="component" value="Unassembled WGS sequence"/>
</dbReference>
<evidence type="ECO:0000256" key="6">
    <source>
        <dbReference type="SAM" id="SignalP"/>
    </source>
</evidence>
<proteinExistence type="predicted"/>
<gene>
    <name evidence="8" type="ORF">ETD85_13350</name>
</gene>
<accession>A0A5S4GRX4</accession>
<keyword evidence="4" id="KW-0119">Carbohydrate metabolism</keyword>
<reference evidence="8 9" key="1">
    <citation type="submission" date="2019-05" db="EMBL/GenBank/DDBJ databases">
        <title>Draft genome sequence of Nonomuraea zeae DSM 100528.</title>
        <authorList>
            <person name="Saricaoglu S."/>
            <person name="Isik K."/>
        </authorList>
    </citation>
    <scope>NUCLEOTIDE SEQUENCE [LARGE SCALE GENOMIC DNA]</scope>
    <source>
        <strain evidence="8 9">DSM 100528</strain>
    </source>
</reference>
<feature type="region of interest" description="Disordered" evidence="5">
    <location>
        <begin position="1443"/>
        <end position="1483"/>
    </location>
</feature>